<evidence type="ECO:0000313" key="8">
    <source>
        <dbReference type="Proteomes" id="UP000681041"/>
    </source>
</evidence>
<dbReference type="Gene3D" id="3.40.920.10">
    <property type="entry name" value="Pyruvate-ferredoxin oxidoreductase, PFOR, domain III"/>
    <property type="match status" value="1"/>
</dbReference>
<evidence type="ECO:0000256" key="4">
    <source>
        <dbReference type="ARBA" id="ARBA00048332"/>
    </source>
</evidence>
<dbReference type="InterPro" id="IPR002869">
    <property type="entry name" value="Pyrv_flavodox_OxRed_cen"/>
</dbReference>
<protein>
    <recommendedName>
        <fullName evidence="5">Indolepyruvate ferredoxin oxidoreductase subunit beta</fullName>
        <ecNumber evidence="5">1.2.7.8</ecNumber>
    </recommendedName>
</protein>
<organism evidence="7 8">
    <name type="scientific">Methanobacterium alkalithermotolerans</name>
    <dbReference type="NCBI Taxonomy" id="2731220"/>
    <lineage>
        <taxon>Archaea</taxon>
        <taxon>Methanobacteriati</taxon>
        <taxon>Methanobacteriota</taxon>
        <taxon>Methanomada group</taxon>
        <taxon>Methanobacteria</taxon>
        <taxon>Methanobacteriales</taxon>
        <taxon>Methanobacteriaceae</taxon>
        <taxon>Methanobacterium</taxon>
    </lineage>
</organism>
<dbReference type="Pfam" id="PF01558">
    <property type="entry name" value="POR"/>
    <property type="match status" value="1"/>
</dbReference>
<dbReference type="SUPFAM" id="SSF53323">
    <property type="entry name" value="Pyruvate-ferredoxin oxidoreductase, PFOR, domain III"/>
    <property type="match status" value="1"/>
</dbReference>
<evidence type="ECO:0000256" key="5">
    <source>
        <dbReference type="NCBIfam" id="TIGR03334"/>
    </source>
</evidence>
<evidence type="ECO:0000256" key="2">
    <source>
        <dbReference type="ARBA" id="ARBA00011238"/>
    </source>
</evidence>
<accession>A0A8T8K5M8</accession>
<dbReference type="Proteomes" id="UP000681041">
    <property type="component" value="Chromosome"/>
</dbReference>
<evidence type="ECO:0000259" key="6">
    <source>
        <dbReference type="Pfam" id="PF01558"/>
    </source>
</evidence>
<dbReference type="OrthoDB" id="53326at2157"/>
<sequence>MRLNSQDSYKIYISGVGGQGIIKSSIILGEAAIESGLNVVMSEIHGMAQRGGVVFTELKLGNAQSSIIEEGQADLLISFEPMEAVRVMNKSSKETNFVVNTAPIMPFNISNSEFPYPKLEDILTELKSNSNSLFAFNAEKIAEESGNILAMNMVMLGAAAAIEGFPIKKESLIKAMDENLPPNSLDINHKAFEMGYKQVKSRK</sequence>
<name>A0A8T8K5M8_9EURY</name>
<feature type="domain" description="Pyruvate/ketoisovalerate oxidoreductase catalytic" evidence="6">
    <location>
        <begin position="17"/>
        <end position="196"/>
    </location>
</feature>
<dbReference type="EMBL" id="CP058560">
    <property type="protein sequence ID" value="QUH23844.1"/>
    <property type="molecule type" value="Genomic_DNA"/>
</dbReference>
<reference evidence="7" key="1">
    <citation type="submission" date="2020-07" db="EMBL/GenBank/DDBJ databases">
        <title>Methanobacterium. sp. MethCan genome.</title>
        <authorList>
            <person name="Postec A."/>
            <person name="Quemeneur M."/>
        </authorList>
    </citation>
    <scope>NUCLEOTIDE SEQUENCE</scope>
    <source>
        <strain evidence="7">MethCAN</strain>
    </source>
</reference>
<gene>
    <name evidence="7" type="ORF">HYG87_08765</name>
</gene>
<dbReference type="EC" id="1.2.7.8" evidence="5"/>
<dbReference type="KEGG" id="meme:HYG87_08765"/>
<evidence type="ECO:0000313" key="7">
    <source>
        <dbReference type="EMBL" id="QUH23844.1"/>
    </source>
</evidence>
<evidence type="ECO:0000256" key="1">
    <source>
        <dbReference type="ARBA" id="ARBA00002995"/>
    </source>
</evidence>
<dbReference type="GeneID" id="64820852"/>
<evidence type="ECO:0000256" key="3">
    <source>
        <dbReference type="ARBA" id="ARBA00023002"/>
    </source>
</evidence>
<dbReference type="InterPro" id="IPR017719">
    <property type="entry name" value="Indolepyruvate_Fd_OxRdtase_bsu"/>
</dbReference>
<dbReference type="PANTHER" id="PTHR43854">
    <property type="entry name" value="INDOLEPYRUVATE OXIDOREDUCTASE SUBUNIT IORB"/>
    <property type="match status" value="1"/>
</dbReference>
<keyword evidence="3" id="KW-0560">Oxidoreductase</keyword>
<dbReference type="NCBIfam" id="TIGR03334">
    <property type="entry name" value="IOR_beta"/>
    <property type="match status" value="1"/>
</dbReference>
<dbReference type="InterPro" id="IPR052198">
    <property type="entry name" value="IorB_Oxidoreductase"/>
</dbReference>
<dbReference type="InterPro" id="IPR019752">
    <property type="entry name" value="Pyrv/ketoisovalerate_OxRed_cat"/>
</dbReference>
<keyword evidence="8" id="KW-1185">Reference proteome</keyword>
<proteinExistence type="predicted"/>
<comment type="catalytic activity">
    <reaction evidence="4">
        <text>indole-3-pyruvate + 2 oxidized [2Fe-2S]-[ferredoxin] + CoA = (indol-3-yl)acetyl-CoA + 2 reduced [2Fe-2S]-[ferredoxin] + CO2 + H(+)</text>
        <dbReference type="Rhea" id="RHEA:12645"/>
        <dbReference type="Rhea" id="RHEA-COMP:10000"/>
        <dbReference type="Rhea" id="RHEA-COMP:10001"/>
        <dbReference type="ChEBI" id="CHEBI:15378"/>
        <dbReference type="ChEBI" id="CHEBI:16526"/>
        <dbReference type="ChEBI" id="CHEBI:17640"/>
        <dbReference type="ChEBI" id="CHEBI:33737"/>
        <dbReference type="ChEBI" id="CHEBI:33738"/>
        <dbReference type="ChEBI" id="CHEBI:57271"/>
        <dbReference type="ChEBI" id="CHEBI:57287"/>
        <dbReference type="EC" id="1.2.7.8"/>
    </reaction>
</comment>
<dbReference type="AlphaFoldDB" id="A0A8T8K5M8"/>
<dbReference type="NCBIfam" id="NF005323">
    <property type="entry name" value="PRK06853.1-3"/>
    <property type="match status" value="1"/>
</dbReference>
<dbReference type="PANTHER" id="PTHR43854:SF1">
    <property type="entry name" value="INDOLEPYRUVATE OXIDOREDUCTASE SUBUNIT IORB"/>
    <property type="match status" value="1"/>
</dbReference>
<comment type="function">
    <text evidence="1">Catalyzes the ferredoxin-dependent oxidative decarboxylation of arylpyruvates.</text>
</comment>
<dbReference type="GO" id="GO:0043805">
    <property type="term" value="F:indolepyruvate ferredoxin oxidoreductase activity"/>
    <property type="evidence" value="ECO:0007669"/>
    <property type="project" value="UniProtKB-EC"/>
</dbReference>
<dbReference type="RefSeq" id="WP_211532801.1">
    <property type="nucleotide sequence ID" value="NZ_CP058560.1"/>
</dbReference>
<comment type="subunit">
    <text evidence="2">Heterodimer of the IorA and IorB subunits.</text>
</comment>